<dbReference type="NCBIfam" id="NF006870">
    <property type="entry name" value="PRK09364.1"/>
    <property type="match status" value="1"/>
</dbReference>
<protein>
    <recommendedName>
        <fullName evidence="3">cyclic pyranopterin monophosphate synthase</fullName>
        <ecNumber evidence="3">4.6.1.17</ecNumber>
    </recommendedName>
</protein>
<accession>A0AA88QL88</accession>
<dbReference type="SUPFAM" id="SSF55040">
    <property type="entry name" value="Molybdenum cofactor biosynthesis protein C, MoaC"/>
    <property type="match status" value="1"/>
</dbReference>
<keyword evidence="9" id="KW-1185">Reference proteome</keyword>
<comment type="catalytic activity">
    <reaction evidence="1">
        <text>(8S)-3',8-cyclo-7,8-dihydroguanosine 5'-triphosphate = cyclic pyranopterin phosphate + diphosphate</text>
        <dbReference type="Rhea" id="RHEA:49580"/>
        <dbReference type="ChEBI" id="CHEBI:33019"/>
        <dbReference type="ChEBI" id="CHEBI:59648"/>
        <dbReference type="ChEBI" id="CHEBI:131766"/>
        <dbReference type="EC" id="4.6.1.17"/>
    </reaction>
</comment>
<dbReference type="PANTHER" id="PTHR22960:SF0">
    <property type="entry name" value="MOLYBDENUM COFACTOR BIOSYNTHESIS PROTEIN 1"/>
    <property type="match status" value="1"/>
</dbReference>
<keyword evidence="6" id="KW-0812">Transmembrane</keyword>
<organism evidence="8 9">
    <name type="scientific">Escallonia rubra</name>
    <dbReference type="NCBI Taxonomy" id="112253"/>
    <lineage>
        <taxon>Eukaryota</taxon>
        <taxon>Viridiplantae</taxon>
        <taxon>Streptophyta</taxon>
        <taxon>Embryophyta</taxon>
        <taxon>Tracheophyta</taxon>
        <taxon>Spermatophyta</taxon>
        <taxon>Magnoliopsida</taxon>
        <taxon>eudicotyledons</taxon>
        <taxon>Gunneridae</taxon>
        <taxon>Pentapetalae</taxon>
        <taxon>asterids</taxon>
        <taxon>campanulids</taxon>
        <taxon>Escalloniales</taxon>
        <taxon>Escalloniaceae</taxon>
        <taxon>Escallonia</taxon>
    </lineage>
</organism>
<dbReference type="InterPro" id="IPR050105">
    <property type="entry name" value="MoCo_biosynth_MoaA/MoaC"/>
</dbReference>
<dbReference type="GO" id="GO:0061798">
    <property type="term" value="F:GTP 3',8'-cyclase activity"/>
    <property type="evidence" value="ECO:0007669"/>
    <property type="project" value="TreeGrafter"/>
</dbReference>
<dbReference type="EMBL" id="JAVXUO010002566">
    <property type="protein sequence ID" value="KAK2971707.1"/>
    <property type="molecule type" value="Genomic_DNA"/>
</dbReference>
<keyword evidence="6" id="KW-1133">Transmembrane helix</keyword>
<evidence type="ECO:0000259" key="7">
    <source>
        <dbReference type="Pfam" id="PF01967"/>
    </source>
</evidence>
<evidence type="ECO:0000256" key="1">
    <source>
        <dbReference type="ARBA" id="ARBA00001637"/>
    </source>
</evidence>
<keyword evidence="5" id="KW-0456">Lyase</keyword>
<evidence type="ECO:0000256" key="2">
    <source>
        <dbReference type="ARBA" id="ARBA00005046"/>
    </source>
</evidence>
<dbReference type="InterPro" id="IPR002820">
    <property type="entry name" value="Mopterin_CF_biosynth-C_dom"/>
</dbReference>
<evidence type="ECO:0000313" key="8">
    <source>
        <dbReference type="EMBL" id="KAK2971707.1"/>
    </source>
</evidence>
<evidence type="ECO:0000256" key="6">
    <source>
        <dbReference type="SAM" id="Phobius"/>
    </source>
</evidence>
<dbReference type="InterPro" id="IPR036522">
    <property type="entry name" value="MoaC_sf"/>
</dbReference>
<dbReference type="GO" id="GO:0006777">
    <property type="term" value="P:Mo-molybdopterin cofactor biosynthetic process"/>
    <property type="evidence" value="ECO:0007669"/>
    <property type="project" value="UniProtKB-KW"/>
</dbReference>
<dbReference type="GO" id="GO:0061799">
    <property type="term" value="F:cyclic pyranopterin monophosphate synthase activity"/>
    <property type="evidence" value="ECO:0007669"/>
    <property type="project" value="UniProtKB-EC"/>
</dbReference>
<sequence>MEMKEMEMAYWFDILEFLYPNVLFEICLAVLLYFRLVSARADGKYQRARIGLKATMFLRRVASAFPLSRRFFSSNSGHDLSSTIAEFNKEMESVFGEPPSTTLAGSDNNQYTLQGSHVIPPDIKESGPGLTHIGSRGEAQMVDVSSKESSKRVAIASAKVILGRRVFDLVSANQMAKGDVLSVAKIAGISGAKQTSNLIPLCHSICLTNVRVDLTLNPHDFSVEIEGEAATTGKTGVEMEAMTAVTVAGLTVYDMCKALSKDIQITDARAMGNEFYAAKDKILSEAKTRYIQSV</sequence>
<dbReference type="CDD" id="cd01420">
    <property type="entry name" value="MoaC_PE"/>
    <property type="match status" value="1"/>
</dbReference>
<dbReference type="Proteomes" id="UP001187471">
    <property type="component" value="Unassembled WGS sequence"/>
</dbReference>
<evidence type="ECO:0000256" key="5">
    <source>
        <dbReference type="ARBA" id="ARBA00023239"/>
    </source>
</evidence>
<gene>
    <name evidence="8" type="ORF">RJ640_004001</name>
</gene>
<feature type="transmembrane region" description="Helical" evidence="6">
    <location>
        <begin position="17"/>
        <end position="37"/>
    </location>
</feature>
<keyword evidence="4" id="KW-0501">Molybdenum cofactor biosynthesis</keyword>
<name>A0AA88QL88_9ASTE</name>
<dbReference type="NCBIfam" id="TIGR00581">
    <property type="entry name" value="moaC"/>
    <property type="match status" value="1"/>
</dbReference>
<reference evidence="8" key="1">
    <citation type="submission" date="2022-12" db="EMBL/GenBank/DDBJ databases">
        <title>Draft genome assemblies for two species of Escallonia (Escalloniales).</title>
        <authorList>
            <person name="Chanderbali A."/>
            <person name="Dervinis C."/>
            <person name="Anghel I."/>
            <person name="Soltis D."/>
            <person name="Soltis P."/>
            <person name="Zapata F."/>
        </authorList>
    </citation>
    <scope>NUCLEOTIDE SEQUENCE</scope>
    <source>
        <strain evidence="8">UCBG92.1500</strain>
        <tissue evidence="8">Leaf</tissue>
    </source>
</reference>
<dbReference type="PANTHER" id="PTHR22960">
    <property type="entry name" value="MOLYBDOPTERIN COFACTOR SYNTHESIS PROTEIN A"/>
    <property type="match status" value="1"/>
</dbReference>
<dbReference type="InterPro" id="IPR047594">
    <property type="entry name" value="MoaC_bact/euk"/>
</dbReference>
<evidence type="ECO:0000313" key="9">
    <source>
        <dbReference type="Proteomes" id="UP001187471"/>
    </source>
</evidence>
<evidence type="ECO:0000256" key="3">
    <source>
        <dbReference type="ARBA" id="ARBA00012575"/>
    </source>
</evidence>
<dbReference type="InterPro" id="IPR023045">
    <property type="entry name" value="MoaC"/>
</dbReference>
<feature type="domain" description="Molybdopterin cofactor biosynthesis C (MoaC)" evidence="7">
    <location>
        <begin position="141"/>
        <end position="269"/>
    </location>
</feature>
<dbReference type="Pfam" id="PF01967">
    <property type="entry name" value="MoaC"/>
    <property type="match status" value="1"/>
</dbReference>
<dbReference type="Gene3D" id="3.30.70.640">
    <property type="entry name" value="Molybdopterin cofactor biosynthesis C (MoaC) domain"/>
    <property type="match status" value="1"/>
</dbReference>
<comment type="caution">
    <text evidence="8">The sequence shown here is derived from an EMBL/GenBank/DDBJ whole genome shotgun (WGS) entry which is preliminary data.</text>
</comment>
<proteinExistence type="predicted"/>
<dbReference type="AlphaFoldDB" id="A0AA88QL88"/>
<evidence type="ECO:0000256" key="4">
    <source>
        <dbReference type="ARBA" id="ARBA00023150"/>
    </source>
</evidence>
<keyword evidence="6" id="KW-0472">Membrane</keyword>
<comment type="pathway">
    <text evidence="2">Cofactor biosynthesis; molybdopterin biosynthesis.</text>
</comment>
<dbReference type="EC" id="4.6.1.17" evidence="3"/>